<gene>
    <name evidence="1" type="ORF">CC85DRAFT_205478</name>
</gene>
<keyword evidence="2" id="KW-1185">Reference proteome</keyword>
<reference evidence="1 2" key="1">
    <citation type="submission" date="2015-03" db="EMBL/GenBank/DDBJ databases">
        <title>Genomics and transcriptomics of the oil-accumulating basidiomycete yeast T. oleaginosus allow insights into substrate utilization and the diverse evolutionary trajectories of mating systems in fungi.</title>
        <authorList>
            <consortium name="DOE Joint Genome Institute"/>
            <person name="Kourist R."/>
            <person name="Kracht O."/>
            <person name="Bracharz F."/>
            <person name="Lipzen A."/>
            <person name="Nolan M."/>
            <person name="Ohm R."/>
            <person name="Grigoriev I."/>
            <person name="Sun S."/>
            <person name="Heitman J."/>
            <person name="Bruck T."/>
            <person name="Nowrousian M."/>
        </authorList>
    </citation>
    <scope>NUCLEOTIDE SEQUENCE [LARGE SCALE GENOMIC DNA]</scope>
    <source>
        <strain evidence="1 2">IBC0246</strain>
    </source>
</reference>
<dbReference type="EMBL" id="KQ087267">
    <property type="protein sequence ID" value="KLT39190.1"/>
    <property type="molecule type" value="Genomic_DNA"/>
</dbReference>
<dbReference type="GeneID" id="28980528"/>
<dbReference type="AlphaFoldDB" id="A0A0J0XDL5"/>
<organism evidence="1 2">
    <name type="scientific">Cutaneotrichosporon oleaginosum</name>
    <dbReference type="NCBI Taxonomy" id="879819"/>
    <lineage>
        <taxon>Eukaryota</taxon>
        <taxon>Fungi</taxon>
        <taxon>Dikarya</taxon>
        <taxon>Basidiomycota</taxon>
        <taxon>Agaricomycotina</taxon>
        <taxon>Tremellomycetes</taxon>
        <taxon>Trichosporonales</taxon>
        <taxon>Trichosporonaceae</taxon>
        <taxon>Cutaneotrichosporon</taxon>
    </lineage>
</organism>
<proteinExistence type="predicted"/>
<dbReference type="RefSeq" id="XP_018275681.1">
    <property type="nucleotide sequence ID" value="XM_018419925.1"/>
</dbReference>
<accession>A0A0J0XDL5</accession>
<name>A0A0J0XDL5_9TREE</name>
<evidence type="ECO:0000313" key="2">
    <source>
        <dbReference type="Proteomes" id="UP000053611"/>
    </source>
</evidence>
<sequence length="134" mass="14947">MDLPLHPSRLQARMFAAWQSDPKSFNLCTLGLHLIASSDASTPLLCHMALPHHSFAHSGPHRQHAPGQPQNVTPDMDDLTRVLADQSIKTLEFNNSSDFIPTRLSAKSHPTSMFVLARAENYSSFNRTAIRLFI</sequence>
<protein>
    <submittedName>
        <fullName evidence="1">Uncharacterized protein</fullName>
    </submittedName>
</protein>
<dbReference type="Proteomes" id="UP000053611">
    <property type="component" value="Unassembled WGS sequence"/>
</dbReference>
<evidence type="ECO:0000313" key="1">
    <source>
        <dbReference type="EMBL" id="KLT39190.1"/>
    </source>
</evidence>